<organism evidence="2 3">
    <name type="scientific">Sporolituus thermophilus DSM 23256</name>
    <dbReference type="NCBI Taxonomy" id="1123285"/>
    <lineage>
        <taxon>Bacteria</taxon>
        <taxon>Bacillati</taxon>
        <taxon>Bacillota</taxon>
        <taxon>Negativicutes</taxon>
        <taxon>Selenomonadales</taxon>
        <taxon>Sporomusaceae</taxon>
        <taxon>Sporolituus</taxon>
    </lineage>
</organism>
<dbReference type="InterPro" id="IPR007445">
    <property type="entry name" value="PilO"/>
</dbReference>
<dbReference type="AlphaFoldDB" id="A0A1G7I8J0"/>
<dbReference type="InterPro" id="IPR014717">
    <property type="entry name" value="Transl_elong_EF1B/ribsomal_bS6"/>
</dbReference>
<evidence type="ECO:0000313" key="3">
    <source>
        <dbReference type="Proteomes" id="UP000243333"/>
    </source>
</evidence>
<reference evidence="3" key="1">
    <citation type="submission" date="2016-10" db="EMBL/GenBank/DDBJ databases">
        <authorList>
            <person name="Varghese N."/>
            <person name="Submissions S."/>
        </authorList>
    </citation>
    <scope>NUCLEOTIDE SEQUENCE [LARGE SCALE GENOMIC DNA]</scope>
    <source>
        <strain evidence="3">DSM 23256</strain>
    </source>
</reference>
<dbReference type="GO" id="GO:0043683">
    <property type="term" value="P:type IV pilus assembly"/>
    <property type="evidence" value="ECO:0007669"/>
    <property type="project" value="InterPro"/>
</dbReference>
<dbReference type="Proteomes" id="UP000243333">
    <property type="component" value="Unassembled WGS sequence"/>
</dbReference>
<keyword evidence="1" id="KW-0812">Transmembrane</keyword>
<keyword evidence="1" id="KW-1133">Transmembrane helix</keyword>
<keyword evidence="3" id="KW-1185">Reference proteome</keyword>
<dbReference type="GO" id="GO:0043107">
    <property type="term" value="P:type IV pilus-dependent motility"/>
    <property type="evidence" value="ECO:0007669"/>
    <property type="project" value="InterPro"/>
</dbReference>
<gene>
    <name evidence="2" type="ORF">SAMN05660235_00391</name>
</gene>
<evidence type="ECO:0000313" key="2">
    <source>
        <dbReference type="EMBL" id="SDF08836.1"/>
    </source>
</evidence>
<proteinExistence type="predicted"/>
<dbReference type="STRING" id="1123285.SAMN05660235_00391"/>
<evidence type="ECO:0000256" key="1">
    <source>
        <dbReference type="SAM" id="Phobius"/>
    </source>
</evidence>
<sequence length="192" mass="21489">MNVDRLDKIGIKHKIILFMVAVIAALWLFGIFIFLPQQARRAELAAQYRLAREKLEQLEAFALAHPDADRYLAELGAKLGEAEKKLPNEPDVGGFLMEVERASRESGVHLLHVQPGLPANKNGYRQIPVEILVRGNYFQTLTFLNKLESAARFNSVVNMTMQSRGGSLESKLSVLIFSYGISPQPQAATKQR</sequence>
<dbReference type="EMBL" id="FNBU01000002">
    <property type="protein sequence ID" value="SDF08836.1"/>
    <property type="molecule type" value="Genomic_DNA"/>
</dbReference>
<dbReference type="OrthoDB" id="1680908at2"/>
<accession>A0A1G7I8J0</accession>
<dbReference type="PANTHER" id="PTHR39555">
    <property type="entry name" value="FIMBRIAL ASSEMBLY PROTEIN PILO-LIKE PROTEIN-RELATED"/>
    <property type="match status" value="1"/>
</dbReference>
<feature type="transmembrane region" description="Helical" evidence="1">
    <location>
        <begin position="15"/>
        <end position="35"/>
    </location>
</feature>
<dbReference type="PANTHER" id="PTHR39555:SF1">
    <property type="entry name" value="TYPE IV PILUS INNER MEMBRANE COMPONENT PILO"/>
    <property type="match status" value="1"/>
</dbReference>
<name>A0A1G7I8J0_9FIRM</name>
<dbReference type="Gene3D" id="3.30.70.60">
    <property type="match status" value="1"/>
</dbReference>
<dbReference type="Pfam" id="PF04350">
    <property type="entry name" value="PilO"/>
    <property type="match status" value="1"/>
</dbReference>
<keyword evidence="1" id="KW-0472">Membrane</keyword>
<protein>
    <submittedName>
        <fullName evidence="2">Pilus assembly protein, PilO</fullName>
    </submittedName>
</protein>